<organism evidence="15 16">
    <name type="scientific">Nakamurella aerolata</name>
    <dbReference type="NCBI Taxonomy" id="1656892"/>
    <lineage>
        <taxon>Bacteria</taxon>
        <taxon>Bacillati</taxon>
        <taxon>Actinomycetota</taxon>
        <taxon>Actinomycetes</taxon>
        <taxon>Nakamurellales</taxon>
        <taxon>Nakamurellaceae</taxon>
        <taxon>Nakamurella</taxon>
    </lineage>
</organism>
<dbReference type="Pfam" id="PF00664">
    <property type="entry name" value="ABC_membrane"/>
    <property type="match status" value="1"/>
</dbReference>
<feature type="compositionally biased region" description="Polar residues" evidence="11">
    <location>
        <begin position="1"/>
        <end position="16"/>
    </location>
</feature>
<feature type="domain" description="ABC transporter" evidence="13">
    <location>
        <begin position="403"/>
        <end position="638"/>
    </location>
</feature>
<feature type="transmembrane region" description="Helical" evidence="12">
    <location>
        <begin position="335"/>
        <end position="354"/>
    </location>
</feature>
<feature type="transmembrane region" description="Helical" evidence="12">
    <location>
        <begin position="214"/>
        <end position="238"/>
    </location>
</feature>
<comment type="caution">
    <text evidence="15">The sequence shown here is derived from an EMBL/GenBank/DDBJ whole genome shotgun (WGS) entry which is preliminary data.</text>
</comment>
<comment type="similarity">
    <text evidence="10">Belongs to the ABC transporter superfamily. Siderophore-Fe(3+) uptake transporter (SIUT) (TC 3.A.1.21) family.</text>
</comment>
<dbReference type="PROSITE" id="PS50929">
    <property type="entry name" value="ABC_TM1F"/>
    <property type="match status" value="1"/>
</dbReference>
<evidence type="ECO:0000256" key="8">
    <source>
        <dbReference type="ARBA" id="ARBA00022989"/>
    </source>
</evidence>
<proteinExistence type="inferred from homology"/>
<dbReference type="FunFam" id="3.40.50.300:FF:000221">
    <property type="entry name" value="Multidrug ABC transporter ATP-binding protein"/>
    <property type="match status" value="1"/>
</dbReference>
<feature type="domain" description="ABC transmembrane type-1" evidence="14">
    <location>
        <begin position="85"/>
        <end position="369"/>
    </location>
</feature>
<dbReference type="SUPFAM" id="SSF52540">
    <property type="entry name" value="P-loop containing nucleoside triphosphate hydrolases"/>
    <property type="match status" value="1"/>
</dbReference>
<dbReference type="GO" id="GO:0016887">
    <property type="term" value="F:ATP hydrolysis activity"/>
    <property type="evidence" value="ECO:0007669"/>
    <property type="project" value="InterPro"/>
</dbReference>
<evidence type="ECO:0000256" key="12">
    <source>
        <dbReference type="SAM" id="Phobius"/>
    </source>
</evidence>
<dbReference type="GO" id="GO:0015421">
    <property type="term" value="F:ABC-type oligopeptide transporter activity"/>
    <property type="evidence" value="ECO:0007669"/>
    <property type="project" value="TreeGrafter"/>
</dbReference>
<dbReference type="PROSITE" id="PS00211">
    <property type="entry name" value="ABC_TRANSPORTER_1"/>
    <property type="match status" value="1"/>
</dbReference>
<dbReference type="InterPro" id="IPR036640">
    <property type="entry name" value="ABC1_TM_sf"/>
</dbReference>
<keyword evidence="6" id="KW-0547">Nucleotide-binding</keyword>
<evidence type="ECO:0000313" key="16">
    <source>
        <dbReference type="Proteomes" id="UP000562984"/>
    </source>
</evidence>
<dbReference type="PANTHER" id="PTHR43394:SF1">
    <property type="entry name" value="ATP-BINDING CASSETTE SUB-FAMILY B MEMBER 10, MITOCHONDRIAL"/>
    <property type="match status" value="1"/>
</dbReference>
<dbReference type="SUPFAM" id="SSF90123">
    <property type="entry name" value="ABC transporter transmembrane region"/>
    <property type="match status" value="1"/>
</dbReference>
<comment type="subcellular location">
    <subcellularLocation>
        <location evidence="1">Cell inner membrane</location>
        <topology evidence="1">Multi-pass membrane protein</topology>
    </subcellularLocation>
</comment>
<evidence type="ECO:0000256" key="4">
    <source>
        <dbReference type="ARBA" id="ARBA00022519"/>
    </source>
</evidence>
<dbReference type="AlphaFoldDB" id="A0A849A6V2"/>
<dbReference type="EMBL" id="JABEND010000003">
    <property type="protein sequence ID" value="NNG35767.1"/>
    <property type="molecule type" value="Genomic_DNA"/>
</dbReference>
<dbReference type="Proteomes" id="UP000562984">
    <property type="component" value="Unassembled WGS sequence"/>
</dbReference>
<dbReference type="SMART" id="SM00382">
    <property type="entry name" value="AAA"/>
    <property type="match status" value="1"/>
</dbReference>
<keyword evidence="16" id="KW-1185">Reference proteome</keyword>
<evidence type="ECO:0000256" key="5">
    <source>
        <dbReference type="ARBA" id="ARBA00022692"/>
    </source>
</evidence>
<dbReference type="InterPro" id="IPR003439">
    <property type="entry name" value="ABC_transporter-like_ATP-bd"/>
</dbReference>
<feature type="transmembrane region" description="Helical" evidence="12">
    <location>
        <begin position="80"/>
        <end position="99"/>
    </location>
</feature>
<dbReference type="InterPro" id="IPR039421">
    <property type="entry name" value="Type_1_exporter"/>
</dbReference>
<dbReference type="Pfam" id="PF00005">
    <property type="entry name" value="ABC_tran"/>
    <property type="match status" value="1"/>
</dbReference>
<keyword evidence="7 15" id="KW-0067">ATP-binding</keyword>
<evidence type="ECO:0000259" key="13">
    <source>
        <dbReference type="PROSITE" id="PS50893"/>
    </source>
</evidence>
<evidence type="ECO:0000256" key="1">
    <source>
        <dbReference type="ARBA" id="ARBA00004429"/>
    </source>
</evidence>
<dbReference type="CDD" id="cd18550">
    <property type="entry name" value="ABC_6TM_exporter_like"/>
    <property type="match status" value="1"/>
</dbReference>
<dbReference type="PANTHER" id="PTHR43394">
    <property type="entry name" value="ATP-DEPENDENT PERMEASE MDL1, MITOCHONDRIAL"/>
    <property type="match status" value="1"/>
</dbReference>
<keyword evidence="9 12" id="KW-0472">Membrane</keyword>
<feature type="transmembrane region" description="Helical" evidence="12">
    <location>
        <begin position="120"/>
        <end position="145"/>
    </location>
</feature>
<reference evidence="15 16" key="1">
    <citation type="submission" date="2020-05" db="EMBL/GenBank/DDBJ databases">
        <title>Nakamurella sp. DB0629 isolated from air conditioner.</title>
        <authorList>
            <person name="Kim D.H."/>
            <person name="Kim D.-U."/>
        </authorList>
    </citation>
    <scope>NUCLEOTIDE SEQUENCE [LARGE SCALE GENOMIC DNA]</scope>
    <source>
        <strain evidence="15 16">DB0629</strain>
    </source>
</reference>
<feature type="compositionally biased region" description="Gly residues" evidence="11">
    <location>
        <begin position="29"/>
        <end position="43"/>
    </location>
</feature>
<evidence type="ECO:0000259" key="14">
    <source>
        <dbReference type="PROSITE" id="PS50929"/>
    </source>
</evidence>
<keyword evidence="4" id="KW-0997">Cell inner membrane</keyword>
<dbReference type="InterPro" id="IPR011527">
    <property type="entry name" value="ABC1_TM_dom"/>
</dbReference>
<dbReference type="InterPro" id="IPR003593">
    <property type="entry name" value="AAA+_ATPase"/>
</dbReference>
<evidence type="ECO:0000256" key="10">
    <source>
        <dbReference type="ARBA" id="ARBA00023455"/>
    </source>
</evidence>
<dbReference type="Gene3D" id="1.20.1560.10">
    <property type="entry name" value="ABC transporter type 1, transmembrane domain"/>
    <property type="match status" value="1"/>
</dbReference>
<evidence type="ECO:0000256" key="11">
    <source>
        <dbReference type="SAM" id="MobiDB-lite"/>
    </source>
</evidence>
<name>A0A849A6V2_9ACTN</name>
<dbReference type="PROSITE" id="PS50893">
    <property type="entry name" value="ABC_TRANSPORTER_2"/>
    <property type="match status" value="1"/>
</dbReference>
<keyword evidence="8 12" id="KW-1133">Transmembrane helix</keyword>
<dbReference type="RefSeq" id="WP_171199405.1">
    <property type="nucleotide sequence ID" value="NZ_JABEND010000003.1"/>
</dbReference>
<dbReference type="GO" id="GO:0005524">
    <property type="term" value="F:ATP binding"/>
    <property type="evidence" value="ECO:0007669"/>
    <property type="project" value="UniProtKB-KW"/>
</dbReference>
<dbReference type="Gene3D" id="3.40.50.300">
    <property type="entry name" value="P-loop containing nucleotide triphosphate hydrolases"/>
    <property type="match status" value="1"/>
</dbReference>
<dbReference type="GO" id="GO:0005886">
    <property type="term" value="C:plasma membrane"/>
    <property type="evidence" value="ECO:0007669"/>
    <property type="project" value="UniProtKB-SubCell"/>
</dbReference>
<evidence type="ECO:0000256" key="3">
    <source>
        <dbReference type="ARBA" id="ARBA00022475"/>
    </source>
</evidence>
<evidence type="ECO:0000256" key="9">
    <source>
        <dbReference type="ARBA" id="ARBA00023136"/>
    </source>
</evidence>
<evidence type="ECO:0000256" key="7">
    <source>
        <dbReference type="ARBA" id="ARBA00022840"/>
    </source>
</evidence>
<keyword evidence="3" id="KW-1003">Cell membrane</keyword>
<evidence type="ECO:0000256" key="6">
    <source>
        <dbReference type="ARBA" id="ARBA00022741"/>
    </source>
</evidence>
<keyword evidence="5 12" id="KW-0812">Transmembrane</keyword>
<dbReference type="InterPro" id="IPR027417">
    <property type="entry name" value="P-loop_NTPase"/>
</dbReference>
<gene>
    <name evidence="15" type="ORF">HKD39_08590</name>
</gene>
<feature type="compositionally biased region" description="Basic and acidic residues" evidence="11">
    <location>
        <begin position="46"/>
        <end position="58"/>
    </location>
</feature>
<keyword evidence="2" id="KW-0813">Transport</keyword>
<evidence type="ECO:0000256" key="2">
    <source>
        <dbReference type="ARBA" id="ARBA00022448"/>
    </source>
</evidence>
<feature type="region of interest" description="Disordered" evidence="11">
    <location>
        <begin position="1"/>
        <end position="61"/>
    </location>
</feature>
<dbReference type="InterPro" id="IPR017871">
    <property type="entry name" value="ABC_transporter-like_CS"/>
</dbReference>
<protein>
    <submittedName>
        <fullName evidence="15">ABC transporter ATP-binding protein</fullName>
    </submittedName>
</protein>
<evidence type="ECO:0000313" key="15">
    <source>
        <dbReference type="EMBL" id="NNG35767.1"/>
    </source>
</evidence>
<sequence>MAAPNTITSPIVTPSVTEPAGPSALAAGHGPGGRGLSGGGRSGHGTHPERPSARKDPADVAQLQEHPVSLRRIAALFRPYRAKLAVVVALIVATSLVGLANPFITKHLIDTAIPQQNVPLLLTLIGLMLGITAVTAAFGVIQTWLSTVVGQQVMHRLRTSVFEHLQRMPMSFFTRTRGGELQSRLTNDINGMQSVVTNSATSIASNVTTVVGTAVAMVALSWRLSLLSLIVLPPAIYLTRRVARMRRAVTAKAQRALADMQTQIEESLSISGVHLAKTLGSGPALSQRFSATSSELTELELQSQLAGRWRMASMSLIFAAIPALIYLAAGLPATSGGMTIGTLVAFVGLQAGLFRPLMGVLNVGVQINSSLALFSRIFEYLDLPVTISDPAQPAELSRPVGRLRFDDVSYSYPGADRNALSHIDFDVPAGSSIAVVGATGSGKSTLAGLVSRLHDPDDGAVSIDGVDLRELSLATVAGTVGVVSQETYLLHASIADNLRYAKPDATDAELVAAAEAAQVHQLIESLPDGYRTMVGARGYRFSGGEKQRIALARTILRDPAVLVLDEATSALDNATERAVQSALDTVSHGRTTLTIAHRLSTIENADLILVLDAGRIVERGTHRQLLDAGGRYAELVRAQRSAAPADDQPVIAAN</sequence>
<accession>A0A849A6V2</accession>